<dbReference type="Proteomes" id="UP000812440">
    <property type="component" value="Chromosome 5"/>
</dbReference>
<dbReference type="EMBL" id="JAACNH010000004">
    <property type="protein sequence ID" value="KAG8444315.1"/>
    <property type="molecule type" value="Genomic_DNA"/>
</dbReference>
<feature type="chain" id="PRO_5035756044" evidence="2">
    <location>
        <begin position="22"/>
        <end position="95"/>
    </location>
</feature>
<proteinExistence type="predicted"/>
<evidence type="ECO:0000313" key="3">
    <source>
        <dbReference type="EMBL" id="KAG8444315.1"/>
    </source>
</evidence>
<comment type="caution">
    <text evidence="3">The sequence shown here is derived from an EMBL/GenBank/DDBJ whole genome shotgun (WGS) entry which is preliminary data.</text>
</comment>
<evidence type="ECO:0000256" key="2">
    <source>
        <dbReference type="SAM" id="SignalP"/>
    </source>
</evidence>
<feature type="compositionally biased region" description="Basic and acidic residues" evidence="1">
    <location>
        <begin position="74"/>
        <end position="86"/>
    </location>
</feature>
<dbReference type="AlphaFoldDB" id="A0A8T2JG78"/>
<feature type="region of interest" description="Disordered" evidence="1">
    <location>
        <begin position="24"/>
        <end position="95"/>
    </location>
</feature>
<organism evidence="3 4">
    <name type="scientific">Hymenochirus boettgeri</name>
    <name type="common">Congo dwarf clawed frog</name>
    <dbReference type="NCBI Taxonomy" id="247094"/>
    <lineage>
        <taxon>Eukaryota</taxon>
        <taxon>Metazoa</taxon>
        <taxon>Chordata</taxon>
        <taxon>Craniata</taxon>
        <taxon>Vertebrata</taxon>
        <taxon>Euteleostomi</taxon>
        <taxon>Amphibia</taxon>
        <taxon>Batrachia</taxon>
        <taxon>Anura</taxon>
        <taxon>Pipoidea</taxon>
        <taxon>Pipidae</taxon>
        <taxon>Pipinae</taxon>
        <taxon>Hymenochirus</taxon>
    </lineage>
</organism>
<accession>A0A8T2JG78</accession>
<protein>
    <submittedName>
        <fullName evidence="3">Uncharacterized protein</fullName>
    </submittedName>
</protein>
<reference evidence="3" key="1">
    <citation type="thesis" date="2020" institute="ProQuest LLC" country="789 East Eisenhower Parkway, Ann Arbor, MI, USA">
        <title>Comparative Genomics and Chromosome Evolution.</title>
        <authorList>
            <person name="Mudd A.B."/>
        </authorList>
    </citation>
    <scope>NUCLEOTIDE SEQUENCE</scope>
    <source>
        <strain evidence="3">Female2</strain>
        <tissue evidence="3">Blood</tissue>
    </source>
</reference>
<feature type="compositionally biased region" description="Basic and acidic residues" evidence="1">
    <location>
        <begin position="24"/>
        <end position="33"/>
    </location>
</feature>
<gene>
    <name evidence="3" type="ORF">GDO86_009484</name>
</gene>
<feature type="compositionally biased region" description="Polar residues" evidence="1">
    <location>
        <begin position="60"/>
        <end position="71"/>
    </location>
</feature>
<evidence type="ECO:0000256" key="1">
    <source>
        <dbReference type="SAM" id="MobiDB-lite"/>
    </source>
</evidence>
<keyword evidence="4" id="KW-1185">Reference proteome</keyword>
<sequence length="95" mass="10563">MDYKLLLLLLANLLLEVKNDGKLKPVTATDKKGPKNSIVSIPKKTKQNPQKIRPMPSLGQVLNSGSVLSQTKKNKYDHSRLSEPIKRVQSQGSNQ</sequence>
<keyword evidence="2" id="KW-0732">Signal</keyword>
<evidence type="ECO:0000313" key="4">
    <source>
        <dbReference type="Proteomes" id="UP000812440"/>
    </source>
</evidence>
<name>A0A8T2JG78_9PIPI</name>
<feature type="signal peptide" evidence="2">
    <location>
        <begin position="1"/>
        <end position="21"/>
    </location>
</feature>